<dbReference type="EMBL" id="CXST01000002">
    <property type="protein sequence ID" value="CTQ44244.1"/>
    <property type="molecule type" value="Genomic_DNA"/>
</dbReference>
<protein>
    <submittedName>
        <fullName evidence="1">Putative adenylate-forming enzyme</fullName>
    </submittedName>
</protein>
<dbReference type="AlphaFoldDB" id="A0A0M6Y3G3"/>
<dbReference type="PANTHER" id="PTHR36932:SF1">
    <property type="entry name" value="CAPSULAR POLYSACCHARIDE BIOSYNTHESIS PROTEIN"/>
    <property type="match status" value="1"/>
</dbReference>
<name>A0A0M6Y3G3_9HYPH</name>
<evidence type="ECO:0000313" key="2">
    <source>
        <dbReference type="Proteomes" id="UP000048926"/>
    </source>
</evidence>
<evidence type="ECO:0000313" key="1">
    <source>
        <dbReference type="EMBL" id="CTQ44244.1"/>
    </source>
</evidence>
<dbReference type="InterPro" id="IPR053158">
    <property type="entry name" value="CapK_Type1_Caps_Biosynth"/>
</dbReference>
<keyword evidence="2" id="KW-1185">Reference proteome</keyword>
<dbReference type="NCBIfam" id="TIGR02304">
    <property type="entry name" value="aden_form_hyp"/>
    <property type="match status" value="1"/>
</dbReference>
<dbReference type="Gene3D" id="3.40.50.12780">
    <property type="entry name" value="N-terminal domain of ligase-like"/>
    <property type="match status" value="1"/>
</dbReference>
<dbReference type="Proteomes" id="UP000048926">
    <property type="component" value="Unassembled WGS sequence"/>
</dbReference>
<reference evidence="2" key="1">
    <citation type="submission" date="2015-07" db="EMBL/GenBank/DDBJ databases">
        <authorList>
            <person name="Rodrigo-Torres Lidia"/>
            <person name="Arahal R.David."/>
        </authorList>
    </citation>
    <scope>NUCLEOTIDE SEQUENCE [LARGE SCALE GENOMIC DNA]</scope>
    <source>
        <strain evidence="2">CECT 4801</strain>
    </source>
</reference>
<proteinExistence type="predicted"/>
<dbReference type="InterPro" id="IPR012685">
    <property type="entry name" value="CHP02304_F390_synth-rel"/>
</dbReference>
<organism evidence="1 2">
    <name type="scientific">Roseibium aggregatum</name>
    <dbReference type="NCBI Taxonomy" id="187304"/>
    <lineage>
        <taxon>Bacteria</taxon>
        <taxon>Pseudomonadati</taxon>
        <taxon>Pseudomonadota</taxon>
        <taxon>Alphaproteobacteria</taxon>
        <taxon>Hyphomicrobiales</taxon>
        <taxon>Stappiaceae</taxon>
        <taxon>Roseibium</taxon>
    </lineage>
</organism>
<accession>A0A0M6Y3G3</accession>
<gene>
    <name evidence="1" type="ORF">LAL4801_02686</name>
</gene>
<dbReference type="SUPFAM" id="SSF56801">
    <property type="entry name" value="Acetyl-CoA synthetase-like"/>
    <property type="match status" value="1"/>
</dbReference>
<dbReference type="InterPro" id="IPR042099">
    <property type="entry name" value="ANL_N_sf"/>
</dbReference>
<dbReference type="STRING" id="187304.B0E33_10575"/>
<dbReference type="OrthoDB" id="580775at2"/>
<dbReference type="RefSeq" id="WP_055657024.1">
    <property type="nucleotide sequence ID" value="NZ_CXST01000002.1"/>
</dbReference>
<dbReference type="PANTHER" id="PTHR36932">
    <property type="entry name" value="CAPSULAR POLYSACCHARIDE BIOSYNTHESIS PROTEIN"/>
    <property type="match status" value="1"/>
</dbReference>
<sequence>MNGRFQTGIAFAETLWTGPSGRSRKAFEDWQKRRLDGWLRQSLPKVDFYRDAPPRLDQLPVIDKAIVMSRFEAFNRARITAEAGWRALEAGGEIDGINIGASTGTSGNRGLYAITAVERFRWLGTILAKTLPRFLWHPERVAIILPQSSSLYESPARLRQLHLRFFDLRHGIASWLNELEAFNPTTIVAPPRVLRYLAETSGRLAPRKLYAGAETLDPIDRVVVEKRFGILLGQIYMATEGLFAVTCAHGRLHLAEDANFFEFEPVANDLVTPLVTGFRRDFQIMARYRMNDLLRLSSTPCSCGSPLQTVDEVIGRMDDIFIFTSDTGTDVPVTPDILRNSVLDASREISDFRLVQEADGSVTLLLPPEVAETSAEAALSALGKTLSALDLVPAISLRRERLPLESTRKLRRVESRFKRQAQS</sequence>